<dbReference type="AlphaFoldDB" id="A0A0S4I3M5"/>
<name>A0A0S4I3M5_STAPS</name>
<sequence>MISLATLLQFGLFLIALLMLVIKIAELAQKNKPPNTFGGNGGLD</sequence>
<proteinExistence type="predicted"/>
<organism evidence="1">
    <name type="scientific">Staphylococcus pseudintermedius</name>
    <dbReference type="NCBI Taxonomy" id="283734"/>
    <lineage>
        <taxon>Bacteria</taxon>
        <taxon>Bacillati</taxon>
        <taxon>Bacillota</taxon>
        <taxon>Bacilli</taxon>
        <taxon>Bacillales</taxon>
        <taxon>Staphylococcaceae</taxon>
        <taxon>Staphylococcus</taxon>
        <taxon>Staphylococcus intermedius group</taxon>
    </lineage>
</organism>
<accession>A0A0S4I3M5</accession>
<dbReference type="EMBL" id="LN864705">
    <property type="protein sequence ID" value="CRL92640.1"/>
    <property type="molecule type" value="Genomic_DNA"/>
</dbReference>
<evidence type="ECO:0000313" key="1">
    <source>
        <dbReference type="EMBL" id="CRL92640.1"/>
    </source>
</evidence>
<dbReference type="Pfam" id="PF16935">
    <property type="entry name" value="Hol_Tox"/>
    <property type="match status" value="1"/>
</dbReference>
<reference evidence="1" key="1">
    <citation type="journal article" date="2015" name="Antimicrob. Agents Chemother.">
        <title>Characterization of a Novel Composite Staphylococcal Cassette Chromosome mec in Methicillin-Resistant Staphylococcus pseudintermedius from Thailand.</title>
        <authorList>
            <person name="Chanchaithong P."/>
            <person name="Prapasarakul N."/>
            <person name="Perreten V."/>
            <person name="Schwendener S."/>
        </authorList>
    </citation>
    <scope>NUCLEOTIDE SEQUENCE</scope>
    <source>
        <strain evidence="1">AI16</strain>
    </source>
</reference>
<dbReference type="InterPro" id="IPR031616">
    <property type="entry name" value="BsrE-like"/>
</dbReference>
<protein>
    <submittedName>
        <fullName evidence="1">Uncharacterized protein</fullName>
    </submittedName>
</protein>